<accession>A0A4D6WZC5</accession>
<sequence>MQYINYFSNLNISYYIYKLNKGDSIIETYKKNKNTFIILSGTVCLTKIFNYTNKLCIAVLNQNHIIDIKEYNDHQNYYYKILAIEK</sequence>
<organism evidence="1">
    <name type="scientific">Sphondylothamnion multifidum</name>
    <dbReference type="NCBI Taxonomy" id="193186"/>
    <lineage>
        <taxon>Eukaryota</taxon>
        <taxon>Rhodophyta</taxon>
        <taxon>Florideophyceae</taxon>
        <taxon>Rhodymeniophycidae</taxon>
        <taxon>Ceramiales</taxon>
        <taxon>Ceramiaceae</taxon>
        <taxon>Sphondylothamnion</taxon>
    </lineage>
</organism>
<dbReference type="EMBL" id="MK814736">
    <property type="protein sequence ID" value="QCI08793.1"/>
    <property type="molecule type" value="Genomic_DNA"/>
</dbReference>
<geneLocation type="plastid" evidence="1"/>
<dbReference type="AlphaFoldDB" id="A0A4D6WZC5"/>
<proteinExistence type="predicted"/>
<keyword evidence="1" id="KW-0934">Plastid</keyword>
<evidence type="ECO:0000313" key="1">
    <source>
        <dbReference type="EMBL" id="QCI08793.1"/>
    </source>
</evidence>
<protein>
    <submittedName>
        <fullName evidence="1">Global nitrogen transcriptional regulator</fullName>
    </submittedName>
</protein>
<gene>
    <name evidence="1" type="primary">ntcA</name>
</gene>
<name>A0A4D6WZC5_9FLOR</name>
<reference evidence="1" key="2">
    <citation type="submission" date="2019-04" db="EMBL/GenBank/DDBJ databases">
        <authorList>
            <person name="Pasella M."/>
        </authorList>
    </citation>
    <scope>NUCLEOTIDE SEQUENCE</scope>
    <source>
        <strain evidence="1">PD2995</strain>
    </source>
</reference>
<dbReference type="InterPro" id="IPR018490">
    <property type="entry name" value="cNMP-bd_dom_sf"/>
</dbReference>
<reference evidence="1" key="1">
    <citation type="journal article" date="2019" name="Mol. Phylogenet. Evol.">
        <title>Morphological evolution and classification of the red algal order Ceramiales inferred using plastid phylogenomics.</title>
        <authorList>
            <person name="Diaz-Tapia P."/>
            <person name="Pasella M.M."/>
            <person name="Verbruggen H."/>
            <person name="Maggs C.A."/>
        </authorList>
    </citation>
    <scope>NUCLEOTIDE SEQUENCE</scope>
    <source>
        <strain evidence="1">PD2995</strain>
    </source>
</reference>
<dbReference type="SUPFAM" id="SSF51206">
    <property type="entry name" value="cAMP-binding domain-like"/>
    <property type="match status" value="1"/>
</dbReference>